<evidence type="ECO:0000256" key="1">
    <source>
        <dbReference type="SAM" id="Phobius"/>
    </source>
</evidence>
<dbReference type="VEuPathDB" id="ToxoDB:BESB_010690"/>
<name>A0A2A9MQU5_BESBE</name>
<accession>A0A2A9MQU5</accession>
<dbReference type="OrthoDB" id="361532at2759"/>
<dbReference type="KEGG" id="bbes:BESB_010690"/>
<dbReference type="AlphaFoldDB" id="A0A2A9MQU5"/>
<sequence>MSCDEVIRRTTNLAVPTPPSPSDKTSYILLGVLNCLLFGIGMIVIGAMKSDVPDVLIGVFQLIIPFVGWAWALVWGILIVMKALQ</sequence>
<keyword evidence="1" id="KW-0472">Membrane</keyword>
<proteinExistence type="predicted"/>
<feature type="transmembrane region" description="Helical" evidence="1">
    <location>
        <begin position="55"/>
        <end position="81"/>
    </location>
</feature>
<keyword evidence="1" id="KW-0812">Transmembrane</keyword>
<dbReference type="EMBL" id="NWUJ01000001">
    <property type="protein sequence ID" value="PFH38727.1"/>
    <property type="molecule type" value="Genomic_DNA"/>
</dbReference>
<protein>
    <recommendedName>
        <fullName evidence="4">Transmembrane protein</fullName>
    </recommendedName>
</protein>
<gene>
    <name evidence="2" type="ORF">BESB_010690</name>
</gene>
<dbReference type="RefSeq" id="XP_029222736.1">
    <property type="nucleotide sequence ID" value="XM_029359823.1"/>
</dbReference>
<keyword evidence="1" id="KW-1133">Transmembrane helix</keyword>
<feature type="transmembrane region" description="Helical" evidence="1">
    <location>
        <begin position="27"/>
        <end position="48"/>
    </location>
</feature>
<evidence type="ECO:0008006" key="4">
    <source>
        <dbReference type="Google" id="ProtNLM"/>
    </source>
</evidence>
<comment type="caution">
    <text evidence="2">The sequence shown here is derived from an EMBL/GenBank/DDBJ whole genome shotgun (WGS) entry which is preliminary data.</text>
</comment>
<evidence type="ECO:0000313" key="3">
    <source>
        <dbReference type="Proteomes" id="UP000224006"/>
    </source>
</evidence>
<dbReference type="GeneID" id="40306131"/>
<keyword evidence="3" id="KW-1185">Reference proteome</keyword>
<evidence type="ECO:0000313" key="2">
    <source>
        <dbReference type="EMBL" id="PFH38727.1"/>
    </source>
</evidence>
<organism evidence="2 3">
    <name type="scientific">Besnoitia besnoiti</name>
    <name type="common">Apicomplexan protozoan</name>
    <dbReference type="NCBI Taxonomy" id="94643"/>
    <lineage>
        <taxon>Eukaryota</taxon>
        <taxon>Sar</taxon>
        <taxon>Alveolata</taxon>
        <taxon>Apicomplexa</taxon>
        <taxon>Conoidasida</taxon>
        <taxon>Coccidia</taxon>
        <taxon>Eucoccidiorida</taxon>
        <taxon>Eimeriorina</taxon>
        <taxon>Sarcocystidae</taxon>
        <taxon>Besnoitia</taxon>
    </lineage>
</organism>
<dbReference type="Proteomes" id="UP000224006">
    <property type="component" value="Chromosome I"/>
</dbReference>
<reference evidence="2 3" key="1">
    <citation type="submission" date="2017-09" db="EMBL/GenBank/DDBJ databases">
        <title>Genome sequencing of Besnoitia besnoiti strain Bb-Ger1.</title>
        <authorList>
            <person name="Schares G."/>
            <person name="Venepally P."/>
            <person name="Lorenzi H.A."/>
        </authorList>
    </citation>
    <scope>NUCLEOTIDE SEQUENCE [LARGE SCALE GENOMIC DNA]</scope>
    <source>
        <strain evidence="2 3">Bb-Ger1</strain>
    </source>
</reference>